<keyword evidence="2" id="KW-1185">Reference proteome</keyword>
<organism evidence="1 2">
    <name type="scientific">Paraphaeosphaeria sporulosa</name>
    <dbReference type="NCBI Taxonomy" id="1460663"/>
    <lineage>
        <taxon>Eukaryota</taxon>
        <taxon>Fungi</taxon>
        <taxon>Dikarya</taxon>
        <taxon>Ascomycota</taxon>
        <taxon>Pezizomycotina</taxon>
        <taxon>Dothideomycetes</taxon>
        <taxon>Pleosporomycetidae</taxon>
        <taxon>Pleosporales</taxon>
        <taxon>Massarineae</taxon>
        <taxon>Didymosphaeriaceae</taxon>
        <taxon>Paraphaeosphaeria</taxon>
    </lineage>
</organism>
<dbReference type="AlphaFoldDB" id="A0A177C159"/>
<name>A0A177C159_9PLEO</name>
<protein>
    <submittedName>
        <fullName evidence="1">Uncharacterized protein</fullName>
    </submittedName>
</protein>
<reference evidence="1 2" key="1">
    <citation type="submission" date="2016-05" db="EMBL/GenBank/DDBJ databases">
        <title>Comparative analysis of secretome profiles of manganese(II)-oxidizing ascomycete fungi.</title>
        <authorList>
            <consortium name="DOE Joint Genome Institute"/>
            <person name="Zeiner C.A."/>
            <person name="Purvine S.O."/>
            <person name="Zink E.M."/>
            <person name="Wu S."/>
            <person name="Pasa-Tolic L."/>
            <person name="Chaput D.L."/>
            <person name="Haridas S."/>
            <person name="Grigoriev I.V."/>
            <person name="Santelli C.M."/>
            <person name="Hansel C.M."/>
        </authorList>
    </citation>
    <scope>NUCLEOTIDE SEQUENCE [LARGE SCALE GENOMIC DNA]</scope>
    <source>
        <strain evidence="1 2">AP3s5-JAC2a</strain>
    </source>
</reference>
<dbReference type="Proteomes" id="UP000077069">
    <property type="component" value="Unassembled WGS sequence"/>
</dbReference>
<sequence>MSSAPLGYYCSSEFQSRPLGTLFFARISALNLVKSYFMETAFDKRSPSPDHDDDHVLPLKDERFLPIIHLFSATASRYNFTAGLSAKVEELVGVNHKAYDGLAWHFGEFGTKDKYHGESRILIANRPKGVDWQT</sequence>
<proteinExistence type="predicted"/>
<evidence type="ECO:0000313" key="2">
    <source>
        <dbReference type="Proteomes" id="UP000077069"/>
    </source>
</evidence>
<dbReference type="GeneID" id="28766818"/>
<dbReference type="EMBL" id="KV441559">
    <property type="protein sequence ID" value="OAG00619.1"/>
    <property type="molecule type" value="Genomic_DNA"/>
</dbReference>
<accession>A0A177C159</accession>
<gene>
    <name evidence="1" type="ORF">CC84DRAFT_1222108</name>
</gene>
<dbReference type="InParanoid" id="A0A177C159"/>
<evidence type="ECO:0000313" key="1">
    <source>
        <dbReference type="EMBL" id="OAG00619.1"/>
    </source>
</evidence>
<dbReference type="RefSeq" id="XP_018030984.1">
    <property type="nucleotide sequence ID" value="XM_018183332.1"/>
</dbReference>